<evidence type="ECO:0000256" key="1">
    <source>
        <dbReference type="ARBA" id="ARBA00004589"/>
    </source>
</evidence>
<dbReference type="EMBL" id="MU006796">
    <property type="protein sequence ID" value="KAF2636922.1"/>
    <property type="molecule type" value="Genomic_DNA"/>
</dbReference>
<reference evidence="11" key="1">
    <citation type="journal article" date="2020" name="Stud. Mycol.">
        <title>101 Dothideomycetes genomes: a test case for predicting lifestyles and emergence of pathogens.</title>
        <authorList>
            <person name="Haridas S."/>
            <person name="Albert R."/>
            <person name="Binder M."/>
            <person name="Bloem J."/>
            <person name="Labutti K."/>
            <person name="Salamov A."/>
            <person name="Andreopoulos B."/>
            <person name="Baker S."/>
            <person name="Barry K."/>
            <person name="Bills G."/>
            <person name="Bluhm B."/>
            <person name="Cannon C."/>
            <person name="Castanera R."/>
            <person name="Culley D."/>
            <person name="Daum C."/>
            <person name="Ezra D."/>
            <person name="Gonzalez J."/>
            <person name="Henrissat B."/>
            <person name="Kuo A."/>
            <person name="Liang C."/>
            <person name="Lipzen A."/>
            <person name="Lutzoni F."/>
            <person name="Magnuson J."/>
            <person name="Mondo S."/>
            <person name="Nolan M."/>
            <person name="Ohm R."/>
            <person name="Pangilinan J."/>
            <person name="Park H.-J."/>
            <person name="Ramirez L."/>
            <person name="Alfaro M."/>
            <person name="Sun H."/>
            <person name="Tritt A."/>
            <person name="Yoshinaga Y."/>
            <person name="Zwiers L.-H."/>
            <person name="Turgeon B."/>
            <person name="Goodwin S."/>
            <person name="Spatafora J."/>
            <person name="Crous P."/>
            <person name="Grigoriev I."/>
        </authorList>
    </citation>
    <scope>NUCLEOTIDE SEQUENCE</scope>
    <source>
        <strain evidence="11">CBS 473.64</strain>
    </source>
</reference>
<feature type="domain" description="CFEM" evidence="10">
    <location>
        <begin position="28"/>
        <end position="113"/>
    </location>
</feature>
<accession>A0A6A6RNU7</accession>
<protein>
    <recommendedName>
        <fullName evidence="10">CFEM domain-containing protein</fullName>
    </recommendedName>
</protein>
<dbReference type="GO" id="GO:0098552">
    <property type="term" value="C:side of membrane"/>
    <property type="evidence" value="ECO:0007669"/>
    <property type="project" value="UniProtKB-KW"/>
</dbReference>
<organism evidence="11 12">
    <name type="scientific">Massarina eburnea CBS 473.64</name>
    <dbReference type="NCBI Taxonomy" id="1395130"/>
    <lineage>
        <taxon>Eukaryota</taxon>
        <taxon>Fungi</taxon>
        <taxon>Dikarya</taxon>
        <taxon>Ascomycota</taxon>
        <taxon>Pezizomycotina</taxon>
        <taxon>Dothideomycetes</taxon>
        <taxon>Pleosporomycetidae</taxon>
        <taxon>Pleosporales</taxon>
        <taxon>Massarineae</taxon>
        <taxon>Massarinaceae</taxon>
        <taxon>Massarina</taxon>
    </lineage>
</organism>
<dbReference type="Proteomes" id="UP000799753">
    <property type="component" value="Unassembled WGS sequence"/>
</dbReference>
<evidence type="ECO:0000313" key="11">
    <source>
        <dbReference type="EMBL" id="KAF2636922.1"/>
    </source>
</evidence>
<dbReference type="GO" id="GO:0046872">
    <property type="term" value="F:metal ion binding"/>
    <property type="evidence" value="ECO:0007669"/>
    <property type="project" value="UniProtKB-UniRule"/>
</dbReference>
<keyword evidence="5" id="KW-0472">Membrane</keyword>
<dbReference type="InterPro" id="IPR008427">
    <property type="entry name" value="Extracellular_membr_CFEM_dom"/>
</dbReference>
<evidence type="ECO:0000259" key="10">
    <source>
        <dbReference type="PROSITE" id="PS52012"/>
    </source>
</evidence>
<evidence type="ECO:0000256" key="4">
    <source>
        <dbReference type="ARBA" id="ARBA00022525"/>
    </source>
</evidence>
<keyword evidence="8" id="KW-0449">Lipoprotein</keyword>
<dbReference type="OrthoDB" id="3785142at2759"/>
<feature type="binding site" description="axial binding residue" evidence="9">
    <location>
        <position position="75"/>
    </location>
    <ligand>
        <name>heme</name>
        <dbReference type="ChEBI" id="CHEBI:30413"/>
    </ligand>
    <ligandPart>
        <name>Fe</name>
        <dbReference type="ChEBI" id="CHEBI:18248"/>
    </ligandPart>
</feature>
<evidence type="ECO:0000256" key="8">
    <source>
        <dbReference type="ARBA" id="ARBA00023288"/>
    </source>
</evidence>
<proteinExistence type="inferred from homology"/>
<evidence type="ECO:0000256" key="2">
    <source>
        <dbReference type="ARBA" id="ARBA00004613"/>
    </source>
</evidence>
<dbReference type="AlphaFoldDB" id="A0A6A6RNU7"/>
<comment type="subcellular location">
    <subcellularLocation>
        <location evidence="1">Membrane</location>
        <topology evidence="1">Lipid-anchor</topology>
        <topology evidence="1">GPI-anchor</topology>
    </subcellularLocation>
    <subcellularLocation>
        <location evidence="2">Secreted</location>
    </subcellularLocation>
</comment>
<keyword evidence="9" id="KW-0479">Metal-binding</keyword>
<keyword evidence="12" id="KW-1185">Reference proteome</keyword>
<evidence type="ECO:0000256" key="5">
    <source>
        <dbReference type="ARBA" id="ARBA00022622"/>
    </source>
</evidence>
<dbReference type="GO" id="GO:0005576">
    <property type="term" value="C:extracellular region"/>
    <property type="evidence" value="ECO:0007669"/>
    <property type="project" value="UniProtKB-SubCell"/>
</dbReference>
<keyword evidence="6" id="KW-0732">Signal</keyword>
<keyword evidence="9" id="KW-0408">Iron</keyword>
<keyword evidence="7" id="KW-1015">Disulfide bond</keyword>
<keyword evidence="4" id="KW-0964">Secreted</keyword>
<sequence>MVFGMGAVAAATPVASSKAVASTASSKVVTATSQAAAATGAVAPGVSKKVASMGDCPQDCWNESAAKAKCDPNKDDKCLCGPFFDAVTSCVSQTCSVGENLQVLNTLETACDT</sequence>
<keyword evidence="5" id="KW-0325">Glycoprotein</keyword>
<comment type="caution">
    <text evidence="9">Lacks conserved residue(s) required for the propagation of feature annotation.</text>
</comment>
<dbReference type="Pfam" id="PF05730">
    <property type="entry name" value="CFEM"/>
    <property type="match status" value="1"/>
</dbReference>
<name>A0A6A6RNU7_9PLEO</name>
<evidence type="ECO:0000256" key="3">
    <source>
        <dbReference type="ARBA" id="ARBA00010031"/>
    </source>
</evidence>
<keyword evidence="5" id="KW-0336">GPI-anchor</keyword>
<gene>
    <name evidence="11" type="ORF">P280DRAFT_510213</name>
</gene>
<keyword evidence="9" id="KW-0349">Heme</keyword>
<evidence type="ECO:0000256" key="9">
    <source>
        <dbReference type="PROSITE-ProRule" id="PRU01356"/>
    </source>
</evidence>
<evidence type="ECO:0000256" key="7">
    <source>
        <dbReference type="ARBA" id="ARBA00023157"/>
    </source>
</evidence>
<evidence type="ECO:0000256" key="6">
    <source>
        <dbReference type="ARBA" id="ARBA00022729"/>
    </source>
</evidence>
<comment type="similarity">
    <text evidence="3">Belongs to the RBT5 family.</text>
</comment>
<dbReference type="PROSITE" id="PS52012">
    <property type="entry name" value="CFEM"/>
    <property type="match status" value="1"/>
</dbReference>
<evidence type="ECO:0000313" key="12">
    <source>
        <dbReference type="Proteomes" id="UP000799753"/>
    </source>
</evidence>